<keyword evidence="2" id="KW-1185">Reference proteome</keyword>
<sequence>MIRCLNDIELTLSPKNAFGCKAPYRTRGFYQYATNHPDARSEDIVREFGISASEARYWLKRVALVLKNLHLCGKQVIKYII</sequence>
<dbReference type="AlphaFoldDB" id="W6TI51"/>
<dbReference type="EMBL" id="AWTR02000014">
    <property type="protein sequence ID" value="ETZ07685.1"/>
    <property type="molecule type" value="Genomic_DNA"/>
</dbReference>
<dbReference type="STRING" id="1399147.P618_200118"/>
<reference evidence="1 2" key="1">
    <citation type="journal article" date="2014" name="FEMS Microbiol. Lett.">
        <title>Draft genome sequences of three Holospora species (Holospora obtusa, Holospora undulata, and Holospora elegans), endonuclear symbiotic bacteria of the ciliate Paramecium caudatum.</title>
        <authorList>
            <person name="Dohra H."/>
            <person name="Tanaka K."/>
            <person name="Suzuki T."/>
            <person name="Fujishima M."/>
            <person name="Suzuki H."/>
        </authorList>
    </citation>
    <scope>NUCLEOTIDE SEQUENCE [LARGE SCALE GENOMIC DNA]</scope>
    <source>
        <strain evidence="1 2">F1</strain>
    </source>
</reference>
<evidence type="ECO:0000313" key="2">
    <source>
        <dbReference type="Proteomes" id="UP000019112"/>
    </source>
</evidence>
<comment type="caution">
    <text evidence="1">The sequence shown here is derived from an EMBL/GenBank/DDBJ whole genome shotgun (WGS) entry which is preliminary data.</text>
</comment>
<organism evidence="1 2">
    <name type="scientific">Holospora obtusa F1</name>
    <dbReference type="NCBI Taxonomy" id="1399147"/>
    <lineage>
        <taxon>Bacteria</taxon>
        <taxon>Pseudomonadati</taxon>
        <taxon>Pseudomonadota</taxon>
        <taxon>Alphaproteobacteria</taxon>
        <taxon>Holosporales</taxon>
        <taxon>Holosporaceae</taxon>
        <taxon>Holospora</taxon>
    </lineage>
</organism>
<dbReference type="Proteomes" id="UP000019112">
    <property type="component" value="Unassembled WGS sequence"/>
</dbReference>
<proteinExistence type="predicted"/>
<name>W6TI51_HOLOB</name>
<protein>
    <submittedName>
        <fullName evidence="1">Uncharacterized protein</fullName>
    </submittedName>
</protein>
<accession>W6TI51</accession>
<evidence type="ECO:0000313" key="1">
    <source>
        <dbReference type="EMBL" id="ETZ07685.1"/>
    </source>
</evidence>
<gene>
    <name evidence="1" type="ORF">P618_200118</name>
</gene>